<dbReference type="GO" id="GO:0004364">
    <property type="term" value="F:glutathione transferase activity"/>
    <property type="evidence" value="ECO:0007669"/>
    <property type="project" value="TreeGrafter"/>
</dbReference>
<comment type="similarity">
    <text evidence="1">Belongs to the GST superfamily. Zeta family.</text>
</comment>
<evidence type="ECO:0000259" key="2">
    <source>
        <dbReference type="PROSITE" id="PS50404"/>
    </source>
</evidence>
<keyword evidence="5" id="KW-1185">Reference proteome</keyword>
<sequence>MNLYSYFRSSASWRVRIALALKNLPCQYHGVHLVRGEQLTHAQLGAAHLLPALWVGSERITQSLAILEYLEEAHPTPALLPQDPFERAYVRSLALDIACEIHPLNNLRVLKYLKAELAVDEEAKNAWYRHWVEAGLAVVEERLRTEGRSGRFCLGDTPGMADCVLVPQVFNAQRFAARIDHLSAVLAVFEACMALPAFAQTHPSQVPDAE</sequence>
<dbReference type="InterPro" id="IPR036282">
    <property type="entry name" value="Glutathione-S-Trfase_C_sf"/>
</dbReference>
<dbReference type="PANTHER" id="PTHR42673">
    <property type="entry name" value="MALEYLACETOACETATE ISOMERASE"/>
    <property type="match status" value="1"/>
</dbReference>
<feature type="domain" description="GST N-terminal" evidence="2">
    <location>
        <begin position="1"/>
        <end position="78"/>
    </location>
</feature>
<evidence type="ECO:0000313" key="4">
    <source>
        <dbReference type="EMBL" id="MBH9552495.1"/>
    </source>
</evidence>
<dbReference type="InterPro" id="IPR040079">
    <property type="entry name" value="Glutathione_S-Trfase"/>
</dbReference>
<gene>
    <name evidence="4" type="primary">maiA</name>
    <name evidence="4" type="ORF">I7X43_06470</name>
</gene>
<dbReference type="Gene3D" id="1.20.1050.10">
    <property type="match status" value="1"/>
</dbReference>
<keyword evidence="4" id="KW-0413">Isomerase</keyword>
<dbReference type="PROSITE" id="PS50405">
    <property type="entry name" value="GST_CTER"/>
    <property type="match status" value="1"/>
</dbReference>
<proteinExistence type="inferred from homology"/>
<dbReference type="SUPFAM" id="SSF52833">
    <property type="entry name" value="Thioredoxin-like"/>
    <property type="match status" value="1"/>
</dbReference>
<comment type="caution">
    <text evidence="4">The sequence shown here is derived from an EMBL/GenBank/DDBJ whole genome shotgun (WGS) entry which is preliminary data.</text>
</comment>
<evidence type="ECO:0000259" key="3">
    <source>
        <dbReference type="PROSITE" id="PS50405"/>
    </source>
</evidence>
<dbReference type="CDD" id="cd03191">
    <property type="entry name" value="GST_C_Zeta"/>
    <property type="match status" value="1"/>
</dbReference>
<protein>
    <submittedName>
        <fullName evidence="4">Maleylacetoacetate isomerase</fullName>
        <ecNumber evidence="4">5.2.1.2</ecNumber>
    </submittedName>
</protein>
<dbReference type="EC" id="5.2.1.2" evidence="4"/>
<dbReference type="Pfam" id="PF13410">
    <property type="entry name" value="GST_C_2"/>
    <property type="match status" value="1"/>
</dbReference>
<dbReference type="Pfam" id="PF13417">
    <property type="entry name" value="GST_N_3"/>
    <property type="match status" value="1"/>
</dbReference>
<dbReference type="SFLD" id="SFLDS00019">
    <property type="entry name" value="Glutathione_Transferase_(cytos"/>
    <property type="match status" value="1"/>
</dbReference>
<dbReference type="GO" id="GO:0005737">
    <property type="term" value="C:cytoplasm"/>
    <property type="evidence" value="ECO:0007669"/>
    <property type="project" value="InterPro"/>
</dbReference>
<dbReference type="Proteomes" id="UP000620139">
    <property type="component" value="Unassembled WGS sequence"/>
</dbReference>
<dbReference type="PANTHER" id="PTHR42673:SF21">
    <property type="entry name" value="GLUTATHIONE S-TRANSFERASE YFCF"/>
    <property type="match status" value="1"/>
</dbReference>
<evidence type="ECO:0000256" key="1">
    <source>
        <dbReference type="ARBA" id="ARBA00010007"/>
    </source>
</evidence>
<organism evidence="4 5">
    <name type="scientific">Inhella gelatinilytica</name>
    <dbReference type="NCBI Taxonomy" id="2795030"/>
    <lineage>
        <taxon>Bacteria</taxon>
        <taxon>Pseudomonadati</taxon>
        <taxon>Pseudomonadota</taxon>
        <taxon>Betaproteobacteria</taxon>
        <taxon>Burkholderiales</taxon>
        <taxon>Sphaerotilaceae</taxon>
        <taxon>Inhella</taxon>
    </lineage>
</organism>
<dbReference type="InterPro" id="IPR034330">
    <property type="entry name" value="GST_Zeta_C"/>
</dbReference>
<dbReference type="SUPFAM" id="SSF47616">
    <property type="entry name" value="GST C-terminal domain-like"/>
    <property type="match status" value="1"/>
</dbReference>
<dbReference type="InterPro" id="IPR036249">
    <property type="entry name" value="Thioredoxin-like_sf"/>
</dbReference>
<dbReference type="InterPro" id="IPR005955">
    <property type="entry name" value="GST_Zeta"/>
</dbReference>
<dbReference type="Gene3D" id="3.40.30.10">
    <property type="entry name" value="Glutaredoxin"/>
    <property type="match status" value="1"/>
</dbReference>
<dbReference type="AlphaFoldDB" id="A0A931IWV9"/>
<dbReference type="GO" id="GO:0006559">
    <property type="term" value="P:L-phenylalanine catabolic process"/>
    <property type="evidence" value="ECO:0007669"/>
    <property type="project" value="TreeGrafter"/>
</dbReference>
<dbReference type="NCBIfam" id="TIGR01262">
    <property type="entry name" value="maiA"/>
    <property type="match status" value="1"/>
</dbReference>
<dbReference type="GO" id="GO:0006749">
    <property type="term" value="P:glutathione metabolic process"/>
    <property type="evidence" value="ECO:0007669"/>
    <property type="project" value="TreeGrafter"/>
</dbReference>
<dbReference type="PROSITE" id="PS50404">
    <property type="entry name" value="GST_NTER"/>
    <property type="match status" value="1"/>
</dbReference>
<dbReference type="SFLD" id="SFLDG00358">
    <property type="entry name" value="Main_(cytGST)"/>
    <property type="match status" value="1"/>
</dbReference>
<reference evidence="4" key="1">
    <citation type="submission" date="2020-12" db="EMBL/GenBank/DDBJ databases">
        <title>The genome sequence of Inhella sp. 4Y17.</title>
        <authorList>
            <person name="Liu Y."/>
        </authorList>
    </citation>
    <scope>NUCLEOTIDE SEQUENCE</scope>
    <source>
        <strain evidence="4">4Y10</strain>
    </source>
</reference>
<dbReference type="EMBL" id="JAEDAL010000002">
    <property type="protein sequence ID" value="MBH9552495.1"/>
    <property type="molecule type" value="Genomic_DNA"/>
</dbReference>
<name>A0A931IWV9_9BURK</name>
<feature type="domain" description="GST C-terminal" evidence="3">
    <location>
        <begin position="83"/>
        <end position="210"/>
    </location>
</feature>
<accession>A0A931IWV9</accession>
<dbReference type="InterPro" id="IPR010987">
    <property type="entry name" value="Glutathione-S-Trfase_C-like"/>
</dbReference>
<dbReference type="InterPro" id="IPR004045">
    <property type="entry name" value="Glutathione_S-Trfase_N"/>
</dbReference>
<evidence type="ECO:0000313" key="5">
    <source>
        <dbReference type="Proteomes" id="UP000620139"/>
    </source>
</evidence>
<dbReference type="GO" id="GO:0016034">
    <property type="term" value="F:maleylacetoacetate isomerase activity"/>
    <property type="evidence" value="ECO:0007669"/>
    <property type="project" value="UniProtKB-EC"/>
</dbReference>